<dbReference type="CDD" id="cd07067">
    <property type="entry name" value="HP_PGM_like"/>
    <property type="match status" value="1"/>
</dbReference>
<evidence type="ECO:0000313" key="2">
    <source>
        <dbReference type="EMBL" id="OJJ30526.1"/>
    </source>
</evidence>
<evidence type="ECO:0000256" key="1">
    <source>
        <dbReference type="SAM" id="MobiDB-lite"/>
    </source>
</evidence>
<reference evidence="3" key="1">
    <citation type="journal article" date="2017" name="Genome Biol.">
        <title>Comparative genomics reveals high biological diversity and specific adaptations in the industrially and medically important fungal genus Aspergillus.</title>
        <authorList>
            <person name="de Vries R.P."/>
            <person name="Riley R."/>
            <person name="Wiebenga A."/>
            <person name="Aguilar-Osorio G."/>
            <person name="Amillis S."/>
            <person name="Uchima C.A."/>
            <person name="Anderluh G."/>
            <person name="Asadollahi M."/>
            <person name="Askin M."/>
            <person name="Barry K."/>
            <person name="Battaglia E."/>
            <person name="Bayram O."/>
            <person name="Benocci T."/>
            <person name="Braus-Stromeyer S.A."/>
            <person name="Caldana C."/>
            <person name="Canovas D."/>
            <person name="Cerqueira G.C."/>
            <person name="Chen F."/>
            <person name="Chen W."/>
            <person name="Choi C."/>
            <person name="Clum A."/>
            <person name="Dos Santos R.A."/>
            <person name="Damasio A.R."/>
            <person name="Diallinas G."/>
            <person name="Emri T."/>
            <person name="Fekete E."/>
            <person name="Flipphi M."/>
            <person name="Freyberg S."/>
            <person name="Gallo A."/>
            <person name="Gournas C."/>
            <person name="Habgood R."/>
            <person name="Hainaut M."/>
            <person name="Harispe M.L."/>
            <person name="Henrissat B."/>
            <person name="Hilden K.S."/>
            <person name="Hope R."/>
            <person name="Hossain A."/>
            <person name="Karabika E."/>
            <person name="Karaffa L."/>
            <person name="Karanyi Z."/>
            <person name="Krasevec N."/>
            <person name="Kuo A."/>
            <person name="Kusch H."/>
            <person name="LaButti K."/>
            <person name="Lagendijk E.L."/>
            <person name="Lapidus A."/>
            <person name="Levasseur A."/>
            <person name="Lindquist E."/>
            <person name="Lipzen A."/>
            <person name="Logrieco A.F."/>
            <person name="MacCabe A."/>
            <person name="Maekelae M.R."/>
            <person name="Malavazi I."/>
            <person name="Melin P."/>
            <person name="Meyer V."/>
            <person name="Mielnichuk N."/>
            <person name="Miskei M."/>
            <person name="Molnar A.P."/>
            <person name="Mule G."/>
            <person name="Ngan C.Y."/>
            <person name="Orejas M."/>
            <person name="Orosz E."/>
            <person name="Ouedraogo J.P."/>
            <person name="Overkamp K.M."/>
            <person name="Park H.-S."/>
            <person name="Perrone G."/>
            <person name="Piumi F."/>
            <person name="Punt P.J."/>
            <person name="Ram A.F."/>
            <person name="Ramon A."/>
            <person name="Rauscher S."/>
            <person name="Record E."/>
            <person name="Riano-Pachon D.M."/>
            <person name="Robert V."/>
            <person name="Roehrig J."/>
            <person name="Ruller R."/>
            <person name="Salamov A."/>
            <person name="Salih N.S."/>
            <person name="Samson R.A."/>
            <person name="Sandor E."/>
            <person name="Sanguinetti M."/>
            <person name="Schuetze T."/>
            <person name="Sepcic K."/>
            <person name="Shelest E."/>
            <person name="Sherlock G."/>
            <person name="Sophianopoulou V."/>
            <person name="Squina F.M."/>
            <person name="Sun H."/>
            <person name="Susca A."/>
            <person name="Todd R.B."/>
            <person name="Tsang A."/>
            <person name="Unkles S.E."/>
            <person name="van de Wiele N."/>
            <person name="van Rossen-Uffink D."/>
            <person name="Oliveira J.V."/>
            <person name="Vesth T.C."/>
            <person name="Visser J."/>
            <person name="Yu J.-H."/>
            <person name="Zhou M."/>
            <person name="Andersen M.R."/>
            <person name="Archer D.B."/>
            <person name="Baker S.E."/>
            <person name="Benoit I."/>
            <person name="Brakhage A.A."/>
            <person name="Braus G.H."/>
            <person name="Fischer R."/>
            <person name="Frisvad J.C."/>
            <person name="Goldman G.H."/>
            <person name="Houbraken J."/>
            <person name="Oakley B."/>
            <person name="Pocsi I."/>
            <person name="Scazzocchio C."/>
            <person name="Seiboth B."/>
            <person name="vanKuyk P.A."/>
            <person name="Wortman J."/>
            <person name="Dyer P.S."/>
            <person name="Grigoriev I.V."/>
        </authorList>
    </citation>
    <scope>NUCLEOTIDE SEQUENCE [LARGE SCALE GENOMIC DNA]</scope>
    <source>
        <strain evidence="3">DTO 134E9</strain>
    </source>
</reference>
<dbReference type="GO" id="GO:0005737">
    <property type="term" value="C:cytoplasm"/>
    <property type="evidence" value="ECO:0007669"/>
    <property type="project" value="TreeGrafter"/>
</dbReference>
<dbReference type="InterPro" id="IPR050275">
    <property type="entry name" value="PGM_Phosphatase"/>
</dbReference>
<sequence>MPPVIHCVRHAQGVHNLSVANHVIPDPLLTDLGHEQCRILRKNFPNHDSIELVVASPLRRTIYTALQSFEPVFQKNSAVKLIALPDVQESSNVACDTGSDPDVLRKEMEEKGLPVDLGLVQDGWNVKTGRYAPTNHAIKQRARAARQWLKARPEKEIVVVTHGGFLHYFTDDWEDSSLYQGTGWTNTEYRTYTFSDEAHTEDLEGFELDGDNASLVETEESRHRRGKDGPMADRQRQKSLYRNGTQGWNDQGLHLSIEEREAAKAEEAAAATADEPGTSA</sequence>
<dbReference type="InterPro" id="IPR013078">
    <property type="entry name" value="His_Pase_superF_clade-1"/>
</dbReference>
<feature type="compositionally biased region" description="Low complexity" evidence="1">
    <location>
        <begin position="268"/>
        <end position="280"/>
    </location>
</feature>
<dbReference type="Proteomes" id="UP000184383">
    <property type="component" value="Unassembled WGS sequence"/>
</dbReference>
<feature type="compositionally biased region" description="Basic and acidic residues" evidence="1">
    <location>
        <begin position="219"/>
        <end position="236"/>
    </location>
</feature>
<gene>
    <name evidence="2" type="ORF">ASPWEDRAFT_46130</name>
</gene>
<dbReference type="AlphaFoldDB" id="A0A1L9R6I8"/>
<dbReference type="GeneID" id="63752546"/>
<protein>
    <submittedName>
        <fullName evidence="2">Uncharacterized protein</fullName>
    </submittedName>
</protein>
<dbReference type="PANTHER" id="PTHR48100:SF54">
    <property type="entry name" value="PHOSPHATASE SPAC5H10.03-RELATED"/>
    <property type="match status" value="1"/>
</dbReference>
<name>A0A1L9R6I8_ASPWE</name>
<feature type="compositionally biased region" description="Polar residues" evidence="1">
    <location>
        <begin position="238"/>
        <end position="249"/>
    </location>
</feature>
<dbReference type="PANTHER" id="PTHR48100">
    <property type="entry name" value="BROAD-SPECIFICITY PHOSPHATASE YOR283W-RELATED"/>
    <property type="match status" value="1"/>
</dbReference>
<dbReference type="VEuPathDB" id="FungiDB:ASPWEDRAFT_46130"/>
<dbReference type="OrthoDB" id="496981at2759"/>
<accession>A0A1L9R6I8</accession>
<proteinExistence type="predicted"/>
<organism evidence="2 3">
    <name type="scientific">Aspergillus wentii DTO 134E9</name>
    <dbReference type="NCBI Taxonomy" id="1073089"/>
    <lineage>
        <taxon>Eukaryota</taxon>
        <taxon>Fungi</taxon>
        <taxon>Dikarya</taxon>
        <taxon>Ascomycota</taxon>
        <taxon>Pezizomycotina</taxon>
        <taxon>Eurotiomycetes</taxon>
        <taxon>Eurotiomycetidae</taxon>
        <taxon>Eurotiales</taxon>
        <taxon>Aspergillaceae</taxon>
        <taxon>Aspergillus</taxon>
        <taxon>Aspergillus subgen. Cremei</taxon>
    </lineage>
</organism>
<dbReference type="Gene3D" id="3.40.50.1240">
    <property type="entry name" value="Phosphoglycerate mutase-like"/>
    <property type="match status" value="1"/>
</dbReference>
<dbReference type="InterPro" id="IPR029033">
    <property type="entry name" value="His_PPase_superfam"/>
</dbReference>
<keyword evidence="3" id="KW-1185">Reference proteome</keyword>
<dbReference type="RefSeq" id="XP_040684203.1">
    <property type="nucleotide sequence ID" value="XM_040836698.1"/>
</dbReference>
<dbReference type="SMART" id="SM00855">
    <property type="entry name" value="PGAM"/>
    <property type="match status" value="1"/>
</dbReference>
<feature type="region of interest" description="Disordered" evidence="1">
    <location>
        <begin position="211"/>
        <end position="253"/>
    </location>
</feature>
<dbReference type="SUPFAM" id="SSF53254">
    <property type="entry name" value="Phosphoglycerate mutase-like"/>
    <property type="match status" value="1"/>
</dbReference>
<dbReference type="GO" id="GO:0016791">
    <property type="term" value="F:phosphatase activity"/>
    <property type="evidence" value="ECO:0007669"/>
    <property type="project" value="TreeGrafter"/>
</dbReference>
<dbReference type="Pfam" id="PF00300">
    <property type="entry name" value="His_Phos_1"/>
    <property type="match status" value="1"/>
</dbReference>
<evidence type="ECO:0000313" key="3">
    <source>
        <dbReference type="Proteomes" id="UP000184383"/>
    </source>
</evidence>
<dbReference type="EMBL" id="KV878217">
    <property type="protein sequence ID" value="OJJ30526.1"/>
    <property type="molecule type" value="Genomic_DNA"/>
</dbReference>
<feature type="region of interest" description="Disordered" evidence="1">
    <location>
        <begin position="261"/>
        <end position="280"/>
    </location>
</feature>